<dbReference type="EMBL" id="JAFEKC020000014">
    <property type="protein sequence ID" value="KAK0510830.1"/>
    <property type="molecule type" value="Genomic_DNA"/>
</dbReference>
<comment type="cofactor">
    <cofactor evidence="1">
        <name>Mg(2+)</name>
        <dbReference type="ChEBI" id="CHEBI:18420"/>
    </cofactor>
</comment>
<evidence type="ECO:0000256" key="1">
    <source>
        <dbReference type="RuleBase" id="RU366020"/>
    </source>
</evidence>
<keyword evidence="1" id="KW-0464">Manganese</keyword>
<dbReference type="Pfam" id="PF13672">
    <property type="entry name" value="PP2C_2"/>
    <property type="match status" value="1"/>
</dbReference>
<organism evidence="3 4">
    <name type="scientific">Cladonia borealis</name>
    <dbReference type="NCBI Taxonomy" id="184061"/>
    <lineage>
        <taxon>Eukaryota</taxon>
        <taxon>Fungi</taxon>
        <taxon>Dikarya</taxon>
        <taxon>Ascomycota</taxon>
        <taxon>Pezizomycotina</taxon>
        <taxon>Lecanoromycetes</taxon>
        <taxon>OSLEUM clade</taxon>
        <taxon>Lecanoromycetidae</taxon>
        <taxon>Lecanorales</taxon>
        <taxon>Lecanorineae</taxon>
        <taxon>Cladoniaceae</taxon>
        <taxon>Cladonia</taxon>
    </lineage>
</organism>
<dbReference type="AlphaFoldDB" id="A0AA39QZ86"/>
<dbReference type="PANTHER" id="PTHR12320:SF1">
    <property type="entry name" value="PROTEIN PHOSPHATASE PTC7 HOMOLOG"/>
    <property type="match status" value="1"/>
</dbReference>
<dbReference type="GO" id="GO:0004722">
    <property type="term" value="F:protein serine/threonine phosphatase activity"/>
    <property type="evidence" value="ECO:0007669"/>
    <property type="project" value="UniProtKB-EC"/>
</dbReference>
<dbReference type="SMART" id="SM00331">
    <property type="entry name" value="PP2C_SIG"/>
    <property type="match status" value="1"/>
</dbReference>
<comment type="caution">
    <text evidence="3">The sequence shown here is derived from an EMBL/GenBank/DDBJ whole genome shotgun (WGS) entry which is preliminary data.</text>
</comment>
<keyword evidence="1" id="KW-0378">Hydrolase</keyword>
<dbReference type="InterPro" id="IPR036457">
    <property type="entry name" value="PPM-type-like_dom_sf"/>
</dbReference>
<evidence type="ECO:0000313" key="3">
    <source>
        <dbReference type="EMBL" id="KAK0510830.1"/>
    </source>
</evidence>
<reference evidence="3" key="1">
    <citation type="submission" date="2023-03" db="EMBL/GenBank/DDBJ databases">
        <title>Complete genome of Cladonia borealis.</title>
        <authorList>
            <person name="Park H."/>
        </authorList>
    </citation>
    <scope>NUCLEOTIDE SEQUENCE</scope>
    <source>
        <strain evidence="3">ANT050790</strain>
    </source>
</reference>
<dbReference type="GO" id="GO:0046872">
    <property type="term" value="F:metal ion binding"/>
    <property type="evidence" value="ECO:0007669"/>
    <property type="project" value="UniProtKB-UniRule"/>
</dbReference>
<gene>
    <name evidence="3" type="ORF">JMJ35_006382</name>
</gene>
<dbReference type="SUPFAM" id="SSF81606">
    <property type="entry name" value="PP2C-like"/>
    <property type="match status" value="1"/>
</dbReference>
<dbReference type="Proteomes" id="UP001166286">
    <property type="component" value="Unassembled WGS sequence"/>
</dbReference>
<dbReference type="InterPro" id="IPR039123">
    <property type="entry name" value="PPTC7"/>
</dbReference>
<dbReference type="SMART" id="SM00332">
    <property type="entry name" value="PP2Cc"/>
    <property type="match status" value="1"/>
</dbReference>
<dbReference type="Gene3D" id="3.60.40.10">
    <property type="entry name" value="PPM-type phosphatase domain"/>
    <property type="match status" value="1"/>
</dbReference>
<evidence type="ECO:0000313" key="4">
    <source>
        <dbReference type="Proteomes" id="UP001166286"/>
    </source>
</evidence>
<dbReference type="PROSITE" id="PS51746">
    <property type="entry name" value="PPM_2"/>
    <property type="match status" value="1"/>
</dbReference>
<comment type="cofactor">
    <cofactor evidence="1">
        <name>Mn(2+)</name>
        <dbReference type="ChEBI" id="CHEBI:29035"/>
    </cofactor>
</comment>
<comment type="catalytic activity">
    <reaction evidence="1">
        <text>O-phospho-L-threonyl-[protein] + H2O = L-threonyl-[protein] + phosphate</text>
        <dbReference type="Rhea" id="RHEA:47004"/>
        <dbReference type="Rhea" id="RHEA-COMP:11060"/>
        <dbReference type="Rhea" id="RHEA-COMP:11605"/>
        <dbReference type="ChEBI" id="CHEBI:15377"/>
        <dbReference type="ChEBI" id="CHEBI:30013"/>
        <dbReference type="ChEBI" id="CHEBI:43474"/>
        <dbReference type="ChEBI" id="CHEBI:61977"/>
        <dbReference type="EC" id="3.1.3.16"/>
    </reaction>
</comment>
<proteinExistence type="inferred from homology"/>
<accession>A0AA39QZ86</accession>
<name>A0AA39QZ86_9LECA</name>
<keyword evidence="1" id="KW-0479">Metal-binding</keyword>
<comment type="similarity">
    <text evidence="1">Belongs to the PP2C family.</text>
</comment>
<keyword evidence="4" id="KW-1185">Reference proteome</keyword>
<comment type="catalytic activity">
    <reaction evidence="1">
        <text>O-phospho-L-seryl-[protein] + H2O = L-seryl-[protein] + phosphate</text>
        <dbReference type="Rhea" id="RHEA:20629"/>
        <dbReference type="Rhea" id="RHEA-COMP:9863"/>
        <dbReference type="Rhea" id="RHEA-COMP:11604"/>
        <dbReference type="ChEBI" id="CHEBI:15377"/>
        <dbReference type="ChEBI" id="CHEBI:29999"/>
        <dbReference type="ChEBI" id="CHEBI:43474"/>
        <dbReference type="ChEBI" id="CHEBI:83421"/>
        <dbReference type="EC" id="3.1.3.16"/>
    </reaction>
</comment>
<evidence type="ECO:0000259" key="2">
    <source>
        <dbReference type="PROSITE" id="PS51746"/>
    </source>
</evidence>
<keyword evidence="1" id="KW-0904">Protein phosphatase</keyword>
<sequence length="420" mass="45381">MLAERILTILSVTPALQCSACRYAPFYAQKSLASQAFPADVRSAYAPNPSRRIYSTSTSSQPLPTKASDSIFSYRIGASFSGKGRRFDPKEDVYAFDHSRAPTSEKDIYTGRPKSGQDAFFVSNAGNSNGVAFGVADGVGGWSDSGIDSAYFSHGMCKWMAKIASKEQTSEKDLTPQNLLQDAYNSLVEDGKISGGGSTACIAVGNPDGNLRVSNLGDSGYILLRLNAVHHFSNPQTHAFNTPYQLSLVPPKILALTHLFGGAHLSDSPTDSDTTTHSVRHGDVLIFATDGVWDNLSQVELLKIVSRTMTESQAWILAEEKNGISVSDSLATLTNKNEDKNGHGDKKGVLQLQTKLATNIVSEAKSASLDRRRDGPFAREVQKHYPGENYRGGKVDDICVVVAVVVEERGGVRVKERAKL</sequence>
<dbReference type="InterPro" id="IPR001932">
    <property type="entry name" value="PPM-type_phosphatase-like_dom"/>
</dbReference>
<protein>
    <recommendedName>
        <fullName evidence="1">Protein phosphatase</fullName>
        <ecNumber evidence="1">3.1.3.16</ecNumber>
    </recommendedName>
</protein>
<dbReference type="PANTHER" id="PTHR12320">
    <property type="entry name" value="PROTEIN PHOSPHATASE 2C"/>
    <property type="match status" value="1"/>
</dbReference>
<dbReference type="EC" id="3.1.3.16" evidence="1"/>
<keyword evidence="1" id="KW-0460">Magnesium</keyword>
<dbReference type="CDD" id="cd00143">
    <property type="entry name" value="PP2Cc"/>
    <property type="match status" value="1"/>
</dbReference>
<feature type="domain" description="PPM-type phosphatase" evidence="2">
    <location>
        <begin position="102"/>
        <end position="405"/>
    </location>
</feature>